<evidence type="ECO:0008006" key="10">
    <source>
        <dbReference type="Google" id="ProtNLM"/>
    </source>
</evidence>
<feature type="transmembrane region" description="Helical" evidence="7">
    <location>
        <begin position="251"/>
        <end position="271"/>
    </location>
</feature>
<keyword evidence="3" id="KW-0808">Transferase</keyword>
<keyword evidence="6 7" id="KW-0472">Membrane</keyword>
<feature type="transmembrane region" description="Helical" evidence="7">
    <location>
        <begin position="100"/>
        <end position="116"/>
    </location>
</feature>
<dbReference type="RefSeq" id="WP_279250149.1">
    <property type="nucleotide sequence ID" value="NZ_SHNO01000001.1"/>
</dbReference>
<reference evidence="8" key="1">
    <citation type="submission" date="2019-02" db="EMBL/GenBank/DDBJ databases">
        <authorList>
            <person name="Li S.-H."/>
        </authorList>
    </citation>
    <scope>NUCLEOTIDE SEQUENCE</scope>
    <source>
        <strain evidence="8">IMCC11814</strain>
    </source>
</reference>
<dbReference type="PANTHER" id="PTHR30589">
    <property type="entry name" value="PROLIPOPROTEIN DIACYLGLYCERYL TRANSFERASE"/>
    <property type="match status" value="1"/>
</dbReference>
<dbReference type="PANTHER" id="PTHR30589:SF0">
    <property type="entry name" value="PHOSPHATIDYLGLYCEROL--PROLIPOPROTEIN DIACYLGLYCERYL TRANSFERASE"/>
    <property type="match status" value="1"/>
</dbReference>
<evidence type="ECO:0000256" key="2">
    <source>
        <dbReference type="ARBA" id="ARBA00022475"/>
    </source>
</evidence>
<evidence type="ECO:0000256" key="5">
    <source>
        <dbReference type="ARBA" id="ARBA00022989"/>
    </source>
</evidence>
<evidence type="ECO:0000256" key="7">
    <source>
        <dbReference type="SAM" id="Phobius"/>
    </source>
</evidence>
<organism evidence="8 9">
    <name type="scientific">Candidatus Marimicrobium litorale</name>
    <dbReference type="NCBI Taxonomy" id="2518991"/>
    <lineage>
        <taxon>Bacteria</taxon>
        <taxon>Pseudomonadati</taxon>
        <taxon>Pseudomonadota</taxon>
        <taxon>Gammaproteobacteria</taxon>
        <taxon>Cellvibrionales</taxon>
        <taxon>Halieaceae</taxon>
        <taxon>Marimicrobium</taxon>
    </lineage>
</organism>
<evidence type="ECO:0000256" key="4">
    <source>
        <dbReference type="ARBA" id="ARBA00022692"/>
    </source>
</evidence>
<feature type="transmembrane region" description="Helical" evidence="7">
    <location>
        <begin position="193"/>
        <end position="213"/>
    </location>
</feature>
<comment type="caution">
    <text evidence="8">The sequence shown here is derived from an EMBL/GenBank/DDBJ whole genome shotgun (WGS) entry which is preliminary data.</text>
</comment>
<keyword evidence="4 7" id="KW-0812">Transmembrane</keyword>
<keyword evidence="2" id="KW-1003">Cell membrane</keyword>
<accession>A0ABT3T9H0</accession>
<sequence>MPNLAPAQRADTEKAKLEGKPMYPEGLFGLDWLRATILPVALFGIAFFTLYLRLDGVRVWRAIVLMVAIAIIALLGAKLFSLYTRGWDVRPLSQELRGGLRYPGAALAIVLLGPFLKRLILPKLPMTRFLDVLAITVCFSFALVRISCFLNGCCTGIQCDAGYCISFPKGSMAWYVQYQAGALADPSHDSHPVLPLNLLFMVGSFAVGLFLMWFDAKRSYNGQLALLYLFLHDGIKGLLEALREPYVAELQITSLSISAAGLAGLLLIAFIRRRRKDKGAGGP</sequence>
<feature type="transmembrane region" description="Helical" evidence="7">
    <location>
        <begin position="32"/>
        <end position="52"/>
    </location>
</feature>
<keyword evidence="9" id="KW-1185">Reference proteome</keyword>
<feature type="transmembrane region" description="Helical" evidence="7">
    <location>
        <begin position="59"/>
        <end position="80"/>
    </location>
</feature>
<proteinExistence type="inferred from homology"/>
<comment type="similarity">
    <text evidence="1">Belongs to the Lgt family.</text>
</comment>
<evidence type="ECO:0000256" key="1">
    <source>
        <dbReference type="ARBA" id="ARBA00007150"/>
    </source>
</evidence>
<evidence type="ECO:0000256" key="6">
    <source>
        <dbReference type="ARBA" id="ARBA00023136"/>
    </source>
</evidence>
<keyword evidence="5 7" id="KW-1133">Transmembrane helix</keyword>
<evidence type="ECO:0000256" key="3">
    <source>
        <dbReference type="ARBA" id="ARBA00022679"/>
    </source>
</evidence>
<dbReference type="Proteomes" id="UP001143304">
    <property type="component" value="Unassembled WGS sequence"/>
</dbReference>
<dbReference type="EMBL" id="SHNO01000001">
    <property type="protein sequence ID" value="MCX2978451.1"/>
    <property type="molecule type" value="Genomic_DNA"/>
</dbReference>
<evidence type="ECO:0000313" key="9">
    <source>
        <dbReference type="Proteomes" id="UP001143304"/>
    </source>
</evidence>
<dbReference type="InterPro" id="IPR001640">
    <property type="entry name" value="Lgt"/>
</dbReference>
<dbReference type="Pfam" id="PF01790">
    <property type="entry name" value="LGT"/>
    <property type="match status" value="1"/>
</dbReference>
<evidence type="ECO:0000313" key="8">
    <source>
        <dbReference type="EMBL" id="MCX2978451.1"/>
    </source>
</evidence>
<gene>
    <name evidence="8" type="ORF">EYC82_13880</name>
</gene>
<protein>
    <recommendedName>
        <fullName evidence="10">Prolipoprotein diacylglyceryl transferase</fullName>
    </recommendedName>
</protein>
<name>A0ABT3T9H0_9GAMM</name>